<dbReference type="SUPFAM" id="SSF48695">
    <property type="entry name" value="Multiheme cytochromes"/>
    <property type="match status" value="1"/>
</dbReference>
<proteinExistence type="predicted"/>
<evidence type="ECO:0000256" key="1">
    <source>
        <dbReference type="SAM" id="SignalP"/>
    </source>
</evidence>
<sequence>MKKPFALLLCLSSWALGSGCNLLDISDAEGTRGRGARAFDPYSSSASGAISLSLLAFNGCAILPNGEPVARGDVNLPEGAYPDVCTRLNDGAPLGPPMPPFARFNVTPGTIYFLREITLVDTVFGQHTEFNNRQAPATWARRQSRFKSLDWNGLTIGQETWRDRGSGAFQRETYFENAAWMISNNDSFLVEVLDSDGNARASQTYLRRDFLSENATTGRTRVSWAVDGLARPRFPDDPEPQPPGVDPIYQTVVKVSVANATNPFKSITMPDISGDGAIRVTWSLMPEAPFYFPVTFVPEQERPATCFRLGPDGLATDEQVPCGFGLEQAVRIRTPQNGRYYMPGETVDFMVSLRDGDGNGLHSRDLLPTYNEYVNGDSNGLAYFNDFMIFTYRDTSSSESGFKVVGPLQDLRVANGTYQLPYFSYPGTSEPRFFVEPGLPSILPGYADSQPPARYAVALPPDAKPGTYAIVLKGHRSYMGERLNRLDPFFFQVGQEQKTTYPERIGNCQVCHNGTNSLSNVHHGMAVDHVELCKTCHFEQAVGQVSDIVHRIHASSRKYSQNRADCTLCHLTRESTLRPSLMSCNGCHVQSHGTEYYDLYFAEMHVTPNAYGNCANACHAETPPMQHILPPQ</sequence>
<dbReference type="PROSITE" id="PS51257">
    <property type="entry name" value="PROKAR_LIPOPROTEIN"/>
    <property type="match status" value="1"/>
</dbReference>
<keyword evidence="1" id="KW-0732">Signal</keyword>
<dbReference type="RefSeq" id="WP_140797586.1">
    <property type="nucleotide sequence ID" value="NZ_CP017173.1"/>
</dbReference>
<gene>
    <name evidence="2" type="ORF">BHS09_07975</name>
</gene>
<evidence type="ECO:0000313" key="3">
    <source>
        <dbReference type="Proteomes" id="UP000320179"/>
    </source>
</evidence>
<accession>A0AAE6KR68</accession>
<dbReference type="AlphaFoldDB" id="A0AAE6KR68"/>
<name>A0AAE6KR68_MYXXA</name>
<feature type="signal peptide" evidence="1">
    <location>
        <begin position="1"/>
        <end position="17"/>
    </location>
</feature>
<evidence type="ECO:0008006" key="4">
    <source>
        <dbReference type="Google" id="ProtNLM"/>
    </source>
</evidence>
<dbReference type="InterPro" id="IPR036280">
    <property type="entry name" value="Multihaem_cyt_sf"/>
</dbReference>
<reference evidence="2 3" key="1">
    <citation type="journal article" date="2019" name="Science">
        <title>Social genes are selection hotspots in kin groups of a soil microbe.</title>
        <authorList>
            <person name="Wielgoss S."/>
            <person name="Wolfensberger R."/>
            <person name="Sun L."/>
            <person name="Fiegna F."/>
            <person name="Velicer G.J."/>
        </authorList>
    </citation>
    <scope>NUCLEOTIDE SEQUENCE [LARGE SCALE GENOMIC DNA]</scope>
    <source>
        <strain evidence="2 3">MC3.5.9c15</strain>
    </source>
</reference>
<protein>
    <recommendedName>
        <fullName evidence="4">Lipoprotein</fullName>
    </recommendedName>
</protein>
<organism evidence="2 3">
    <name type="scientific">Myxococcus xanthus</name>
    <dbReference type="NCBI Taxonomy" id="34"/>
    <lineage>
        <taxon>Bacteria</taxon>
        <taxon>Pseudomonadati</taxon>
        <taxon>Myxococcota</taxon>
        <taxon>Myxococcia</taxon>
        <taxon>Myxococcales</taxon>
        <taxon>Cystobacterineae</taxon>
        <taxon>Myxococcaceae</taxon>
        <taxon>Myxococcus</taxon>
    </lineage>
</organism>
<feature type="chain" id="PRO_5042184604" description="Lipoprotein" evidence="1">
    <location>
        <begin position="18"/>
        <end position="632"/>
    </location>
</feature>
<evidence type="ECO:0000313" key="2">
    <source>
        <dbReference type="EMBL" id="QDE66952.1"/>
    </source>
</evidence>
<dbReference type="EMBL" id="CP017174">
    <property type="protein sequence ID" value="QDE66952.1"/>
    <property type="molecule type" value="Genomic_DNA"/>
</dbReference>
<dbReference type="Proteomes" id="UP000320179">
    <property type="component" value="Chromosome"/>
</dbReference>